<evidence type="ECO:0000313" key="5">
    <source>
        <dbReference type="Proteomes" id="UP000530928"/>
    </source>
</evidence>
<dbReference type="PANTHER" id="PTHR45277:SF1">
    <property type="entry name" value="EXPRESSED PROTEIN"/>
    <property type="match status" value="1"/>
</dbReference>
<dbReference type="RefSeq" id="WP_181610683.1">
    <property type="nucleotide sequence ID" value="NZ_BAABAM010000002.1"/>
</dbReference>
<dbReference type="SUPFAM" id="SSF53335">
    <property type="entry name" value="S-adenosyl-L-methionine-dependent methyltransferases"/>
    <property type="match status" value="1"/>
</dbReference>
<keyword evidence="4" id="KW-0830">Ubiquinone</keyword>
<feature type="transmembrane region" description="Helical" evidence="2">
    <location>
        <begin position="12"/>
        <end position="29"/>
    </location>
</feature>
<evidence type="ECO:0000256" key="2">
    <source>
        <dbReference type="SAM" id="Phobius"/>
    </source>
</evidence>
<sequence length="284" mass="30221">MRGRYGFDAPVPFLGLIAGALLLAGLAVLSFRADIVAAGVAFGVGALYTALSAFSYAYTERRGKFAVWARVLDLGGSEQVLDLGCGRGAVLMAAARRLESGRAVGVDHAAGAVHAAARNAALEGVDDLVEVVTGDLRALPFDDGRFDVVVSGLAFKDLATAGDRAEAVGEALRVVKPGGRLLLADVRHAVEYENVLRGLGVTDVRRRDLGWRYWYGGPWFATWLVEARRPPEATTVQGEAERPREATPVRGEAERPREATTPGGEARHHRHQLDAPSNEVGDGS</sequence>
<keyword evidence="2" id="KW-0812">Transmembrane</keyword>
<dbReference type="Proteomes" id="UP000530928">
    <property type="component" value="Unassembled WGS sequence"/>
</dbReference>
<dbReference type="Pfam" id="PF13649">
    <property type="entry name" value="Methyltransf_25"/>
    <property type="match status" value="1"/>
</dbReference>
<evidence type="ECO:0000313" key="4">
    <source>
        <dbReference type="EMBL" id="MBA2891935.1"/>
    </source>
</evidence>
<proteinExistence type="predicted"/>
<gene>
    <name evidence="4" type="ORF">HNR30_003276</name>
</gene>
<feature type="domain" description="Methyltransferase" evidence="3">
    <location>
        <begin position="80"/>
        <end position="179"/>
    </location>
</feature>
<dbReference type="InterPro" id="IPR041698">
    <property type="entry name" value="Methyltransf_25"/>
</dbReference>
<name>A0A7W0CJ84_9ACTN</name>
<dbReference type="PANTHER" id="PTHR45277">
    <property type="entry name" value="EXPRESSED PROTEIN"/>
    <property type="match status" value="1"/>
</dbReference>
<dbReference type="AlphaFoldDB" id="A0A7W0CJ84"/>
<comment type="caution">
    <text evidence="4">The sequence shown here is derived from an EMBL/GenBank/DDBJ whole genome shotgun (WGS) entry which is preliminary data.</text>
</comment>
<keyword evidence="5" id="KW-1185">Reference proteome</keyword>
<organism evidence="4 5">
    <name type="scientific">Nonomuraea soli</name>
    <dbReference type="NCBI Taxonomy" id="1032476"/>
    <lineage>
        <taxon>Bacteria</taxon>
        <taxon>Bacillati</taxon>
        <taxon>Actinomycetota</taxon>
        <taxon>Actinomycetes</taxon>
        <taxon>Streptosporangiales</taxon>
        <taxon>Streptosporangiaceae</taxon>
        <taxon>Nonomuraea</taxon>
    </lineage>
</organism>
<dbReference type="InterPro" id="IPR029063">
    <property type="entry name" value="SAM-dependent_MTases_sf"/>
</dbReference>
<evidence type="ECO:0000259" key="3">
    <source>
        <dbReference type="Pfam" id="PF13649"/>
    </source>
</evidence>
<dbReference type="Gene3D" id="3.40.50.150">
    <property type="entry name" value="Vaccinia Virus protein VP39"/>
    <property type="match status" value="1"/>
</dbReference>
<protein>
    <submittedName>
        <fullName evidence="4">Ubiquinone/menaquinone biosynthesis C-methylase UbiE</fullName>
    </submittedName>
</protein>
<dbReference type="EMBL" id="JACDUR010000003">
    <property type="protein sequence ID" value="MBA2891935.1"/>
    <property type="molecule type" value="Genomic_DNA"/>
</dbReference>
<accession>A0A7W0CJ84</accession>
<keyword evidence="2" id="KW-1133">Transmembrane helix</keyword>
<keyword evidence="2" id="KW-0472">Membrane</keyword>
<evidence type="ECO:0000256" key="1">
    <source>
        <dbReference type="SAM" id="MobiDB-lite"/>
    </source>
</evidence>
<feature type="compositionally biased region" description="Basic and acidic residues" evidence="1">
    <location>
        <begin position="239"/>
        <end position="258"/>
    </location>
</feature>
<feature type="region of interest" description="Disordered" evidence="1">
    <location>
        <begin position="232"/>
        <end position="284"/>
    </location>
</feature>
<dbReference type="CDD" id="cd02440">
    <property type="entry name" value="AdoMet_MTases"/>
    <property type="match status" value="1"/>
</dbReference>
<keyword evidence="4" id="KW-0489">Methyltransferase</keyword>
<dbReference type="GO" id="GO:0032259">
    <property type="term" value="P:methylation"/>
    <property type="evidence" value="ECO:0007669"/>
    <property type="project" value="UniProtKB-KW"/>
</dbReference>
<keyword evidence="4" id="KW-0808">Transferase</keyword>
<feature type="transmembrane region" description="Helical" evidence="2">
    <location>
        <begin position="35"/>
        <end position="58"/>
    </location>
</feature>
<reference evidence="4 5" key="1">
    <citation type="submission" date="2020-07" db="EMBL/GenBank/DDBJ databases">
        <title>Genomic Encyclopedia of Type Strains, Phase IV (KMG-IV): sequencing the most valuable type-strain genomes for metagenomic binning, comparative biology and taxonomic classification.</title>
        <authorList>
            <person name="Goeker M."/>
        </authorList>
    </citation>
    <scope>NUCLEOTIDE SEQUENCE [LARGE SCALE GENOMIC DNA]</scope>
    <source>
        <strain evidence="4 5">DSM 45533</strain>
    </source>
</reference>
<dbReference type="GO" id="GO:0008168">
    <property type="term" value="F:methyltransferase activity"/>
    <property type="evidence" value="ECO:0007669"/>
    <property type="project" value="UniProtKB-KW"/>
</dbReference>